<evidence type="ECO:0000313" key="1">
    <source>
        <dbReference type="EMBL" id="RHK51512.1"/>
    </source>
</evidence>
<dbReference type="PROSITE" id="PS51257">
    <property type="entry name" value="PROKAR_LIPOPROTEIN"/>
    <property type="match status" value="1"/>
</dbReference>
<proteinExistence type="predicted"/>
<organism evidence="1 2">
    <name type="scientific">Leyella stercorea</name>
    <dbReference type="NCBI Taxonomy" id="363265"/>
    <lineage>
        <taxon>Bacteria</taxon>
        <taxon>Pseudomonadati</taxon>
        <taxon>Bacteroidota</taxon>
        <taxon>Bacteroidia</taxon>
        <taxon>Bacteroidales</taxon>
        <taxon>Prevotellaceae</taxon>
        <taxon>Leyella</taxon>
    </lineage>
</organism>
<dbReference type="EMBL" id="QRNO01000015">
    <property type="protein sequence ID" value="RHK51512.1"/>
    <property type="molecule type" value="Genomic_DNA"/>
</dbReference>
<dbReference type="RefSeq" id="WP_118354943.1">
    <property type="nucleotide sequence ID" value="NZ_CAJLAM010000015.1"/>
</dbReference>
<sequence length="287" mass="32960">MKKLSFVLLSMMLLAITSCDFTNKSKGETNQDEEQVDSLQRIISQKDGEINDMMETFNQIQTGLREISEAENRVIVAKSGEGANSRQQMLEDVRFISSTMQQNRALLEKLRQQLRESSIKGDQLRRTIEGLVAQINDKEQQLQQLRAELDAKNIHIADLDKTITGLNENVSTLKEESSKKTETINDQDAQLNTAWFVFGTKKELKEQRILDGSKVLQANFNKSYFTKIDIRVQKEIKLYSKSAKILTMHPSSSYTLQQDANKQYVLRISNPQLFWSTSKYLVIQVKK</sequence>
<keyword evidence="2" id="KW-1185">Reference proteome</keyword>
<comment type="caution">
    <text evidence="1">The sequence shown here is derived from an EMBL/GenBank/DDBJ whole genome shotgun (WGS) entry which is preliminary data.</text>
</comment>
<name>A0A3C0CFK5_9BACT</name>
<reference evidence="1 2" key="1">
    <citation type="submission" date="2018-08" db="EMBL/GenBank/DDBJ databases">
        <title>A genome reference for cultivated species of the human gut microbiota.</title>
        <authorList>
            <person name="Zou Y."/>
            <person name="Xue W."/>
            <person name="Luo G."/>
        </authorList>
    </citation>
    <scope>NUCLEOTIDE SEQUENCE [LARGE SCALE GENOMIC DNA]</scope>
    <source>
        <strain evidence="1 2">AF42-9</strain>
    </source>
</reference>
<evidence type="ECO:0008006" key="3">
    <source>
        <dbReference type="Google" id="ProtNLM"/>
    </source>
</evidence>
<dbReference type="OrthoDB" id="597123at2"/>
<gene>
    <name evidence="1" type="ORF">DW060_04460</name>
</gene>
<dbReference type="Proteomes" id="UP000286598">
    <property type="component" value="Unassembled WGS sequence"/>
</dbReference>
<accession>A0A3C0CFK5</accession>
<protein>
    <recommendedName>
        <fullName evidence="3">Lipoprotein</fullName>
    </recommendedName>
</protein>
<evidence type="ECO:0000313" key="2">
    <source>
        <dbReference type="Proteomes" id="UP000286598"/>
    </source>
</evidence>
<dbReference type="AlphaFoldDB" id="A0A3C0CFK5"/>